<dbReference type="PANTHER" id="PTHR10938:SF0">
    <property type="entry name" value="TRANSLATION INITIATION FACTOR IF-3, MITOCHONDRIAL"/>
    <property type="match status" value="1"/>
</dbReference>
<dbReference type="Pfam" id="PF00707">
    <property type="entry name" value="IF3_C"/>
    <property type="match status" value="1"/>
</dbReference>
<keyword evidence="2 4" id="KW-0396">Initiation factor</keyword>
<dbReference type="InterPro" id="IPR001288">
    <property type="entry name" value="Translation_initiation_fac_3"/>
</dbReference>
<sequence length="177" mass="20738">MTYSNKKNQRDLPKINDNIRFPQVRVIDTDGEQLGILDTRDANRIADEKELDLVLVSETSDPPVCRIMDYGKYKFEQEKKARAIKKKQHTADLKEVKMRYKIDEHDYQVRVNQAKRFLKSGDKVKATINFRGREAQHVHLGQELLERMAQDLAEMAEIQQKPKKEGRNMIMLLSPKK</sequence>
<reference evidence="9 10" key="1">
    <citation type="submission" date="2020-10" db="EMBL/GenBank/DDBJ databases">
        <authorList>
            <person name="Castelo-Branco R."/>
            <person name="Eusebio N."/>
            <person name="Adriana R."/>
            <person name="Vieira A."/>
            <person name="Brugerolle De Fraissinette N."/>
            <person name="Rezende De Castro R."/>
            <person name="Schneider M.P."/>
            <person name="Vasconcelos V."/>
            <person name="Leao P.N."/>
        </authorList>
    </citation>
    <scope>NUCLEOTIDE SEQUENCE [LARGE SCALE GENOMIC DNA]</scope>
    <source>
        <strain evidence="9 10">LEGE 03274</strain>
    </source>
</reference>
<feature type="domain" description="Translation initiation factor 3 C-terminal" evidence="7">
    <location>
        <begin position="92"/>
        <end position="176"/>
    </location>
</feature>
<dbReference type="EMBL" id="JADEWC010000038">
    <property type="protein sequence ID" value="MBE9223616.1"/>
    <property type="molecule type" value="Genomic_DNA"/>
</dbReference>
<comment type="subcellular location">
    <subcellularLocation>
        <location evidence="4 6">Cytoplasm</location>
    </subcellularLocation>
</comment>
<comment type="subunit">
    <text evidence="4 6">Monomer.</text>
</comment>
<dbReference type="NCBIfam" id="TIGR00168">
    <property type="entry name" value="infC"/>
    <property type="match status" value="1"/>
</dbReference>
<comment type="function">
    <text evidence="4 6">IF-3 binds to the 30S ribosomal subunit and shifts the equilibrium between 70S ribosomes and their 50S and 30S subunits in favor of the free subunits, thus enhancing the availability of 30S subunits on which protein synthesis initiation begins.</text>
</comment>
<evidence type="ECO:0000313" key="10">
    <source>
        <dbReference type="Proteomes" id="UP000654604"/>
    </source>
</evidence>
<dbReference type="Proteomes" id="UP000654604">
    <property type="component" value="Unassembled WGS sequence"/>
</dbReference>
<name>A0ABR9V6T3_9CHRO</name>
<evidence type="ECO:0000256" key="3">
    <source>
        <dbReference type="ARBA" id="ARBA00022917"/>
    </source>
</evidence>
<protein>
    <recommendedName>
        <fullName evidence="4 5">Translation initiation factor IF-3</fullName>
    </recommendedName>
</protein>
<dbReference type="Gene3D" id="3.10.20.80">
    <property type="entry name" value="Translation initiation factor 3 (IF-3), N-terminal domain"/>
    <property type="match status" value="1"/>
</dbReference>
<evidence type="ECO:0000259" key="8">
    <source>
        <dbReference type="Pfam" id="PF05198"/>
    </source>
</evidence>
<dbReference type="InterPro" id="IPR036787">
    <property type="entry name" value="T_IF-3_N_sf"/>
</dbReference>
<dbReference type="InterPro" id="IPR019814">
    <property type="entry name" value="Translation_initiation_fac_3_N"/>
</dbReference>
<dbReference type="PANTHER" id="PTHR10938">
    <property type="entry name" value="TRANSLATION INITIATION FACTOR IF-3"/>
    <property type="match status" value="1"/>
</dbReference>
<evidence type="ECO:0000256" key="1">
    <source>
        <dbReference type="ARBA" id="ARBA00005439"/>
    </source>
</evidence>
<organism evidence="9 10">
    <name type="scientific">Cyanobacterium stanieri LEGE 03274</name>
    <dbReference type="NCBI Taxonomy" id="1828756"/>
    <lineage>
        <taxon>Bacteria</taxon>
        <taxon>Bacillati</taxon>
        <taxon>Cyanobacteriota</taxon>
        <taxon>Cyanophyceae</taxon>
        <taxon>Oscillatoriophycideae</taxon>
        <taxon>Chroococcales</taxon>
        <taxon>Geminocystaceae</taxon>
        <taxon>Cyanobacterium</taxon>
    </lineage>
</organism>
<dbReference type="InterPro" id="IPR036788">
    <property type="entry name" value="T_IF-3_C_sf"/>
</dbReference>
<dbReference type="Gene3D" id="3.30.110.10">
    <property type="entry name" value="Translation initiation factor 3 (IF-3), C-terminal domain"/>
    <property type="match status" value="1"/>
</dbReference>
<dbReference type="InterPro" id="IPR019813">
    <property type="entry name" value="Translation_initiation_fac3_CS"/>
</dbReference>
<keyword evidence="10" id="KW-1185">Reference proteome</keyword>
<dbReference type="HAMAP" id="MF_00080">
    <property type="entry name" value="IF_3"/>
    <property type="match status" value="1"/>
</dbReference>
<gene>
    <name evidence="4" type="primary">infC</name>
    <name evidence="9" type="ORF">IQ215_13005</name>
</gene>
<dbReference type="GO" id="GO:0003743">
    <property type="term" value="F:translation initiation factor activity"/>
    <property type="evidence" value="ECO:0007669"/>
    <property type="project" value="UniProtKB-KW"/>
</dbReference>
<evidence type="ECO:0000256" key="5">
    <source>
        <dbReference type="NCBIfam" id="TIGR00168"/>
    </source>
</evidence>
<comment type="caution">
    <text evidence="9">The sequence shown here is derived from an EMBL/GenBank/DDBJ whole genome shotgun (WGS) entry which is preliminary data.</text>
</comment>
<evidence type="ECO:0000259" key="7">
    <source>
        <dbReference type="Pfam" id="PF00707"/>
    </source>
</evidence>
<dbReference type="SUPFAM" id="SSF55200">
    <property type="entry name" value="Translation initiation factor IF3, C-terminal domain"/>
    <property type="match status" value="1"/>
</dbReference>
<dbReference type="InterPro" id="IPR019815">
    <property type="entry name" value="Translation_initiation_fac_3_C"/>
</dbReference>
<dbReference type="RefSeq" id="WP_015223897.1">
    <property type="nucleotide sequence ID" value="NZ_JADEWC010000038.1"/>
</dbReference>
<dbReference type="SUPFAM" id="SSF54364">
    <property type="entry name" value="Translation initiation factor IF3, N-terminal domain"/>
    <property type="match status" value="1"/>
</dbReference>
<comment type="similarity">
    <text evidence="1 4 6">Belongs to the IF-3 family.</text>
</comment>
<dbReference type="PROSITE" id="PS00938">
    <property type="entry name" value="IF3"/>
    <property type="match status" value="1"/>
</dbReference>
<keyword evidence="4" id="KW-0963">Cytoplasm</keyword>
<evidence type="ECO:0000256" key="4">
    <source>
        <dbReference type="HAMAP-Rule" id="MF_00080"/>
    </source>
</evidence>
<feature type="domain" description="Translation initiation factor 3 N-terminal" evidence="8">
    <location>
        <begin position="15"/>
        <end position="82"/>
    </location>
</feature>
<dbReference type="Pfam" id="PF05198">
    <property type="entry name" value="IF3_N"/>
    <property type="match status" value="1"/>
</dbReference>
<accession>A0ABR9V6T3</accession>
<evidence type="ECO:0000313" key="9">
    <source>
        <dbReference type="EMBL" id="MBE9223616.1"/>
    </source>
</evidence>
<keyword evidence="3 4" id="KW-0648">Protein biosynthesis</keyword>
<proteinExistence type="inferred from homology"/>
<evidence type="ECO:0000256" key="6">
    <source>
        <dbReference type="RuleBase" id="RU000646"/>
    </source>
</evidence>
<evidence type="ECO:0000256" key="2">
    <source>
        <dbReference type="ARBA" id="ARBA00022540"/>
    </source>
</evidence>